<comment type="caution">
    <text evidence="4">The sequence shown here is derived from an EMBL/GenBank/DDBJ whole genome shotgun (WGS) entry which is preliminary data.</text>
</comment>
<keyword evidence="1" id="KW-0808">Transferase</keyword>
<dbReference type="InterPro" id="IPR018485">
    <property type="entry name" value="FGGY_C"/>
</dbReference>
<keyword evidence="2 4" id="KW-0418">Kinase</keyword>
<dbReference type="EMBL" id="NCKU01000143">
    <property type="protein sequence ID" value="RWS16942.1"/>
    <property type="molecule type" value="Genomic_DNA"/>
</dbReference>
<dbReference type="STRING" id="1965070.A0A443RNV8"/>
<keyword evidence="5" id="KW-1185">Reference proteome</keyword>
<evidence type="ECO:0000313" key="5">
    <source>
        <dbReference type="Proteomes" id="UP000285301"/>
    </source>
</evidence>
<gene>
    <name evidence="4" type="ORF">B4U79_16222</name>
</gene>
<dbReference type="AlphaFoldDB" id="A0A443RNV8"/>
<dbReference type="PANTHER" id="PTHR43435">
    <property type="entry name" value="RIBULOKINASE"/>
    <property type="match status" value="1"/>
</dbReference>
<dbReference type="Pfam" id="PF02782">
    <property type="entry name" value="FGGY_C"/>
    <property type="match status" value="1"/>
</dbReference>
<name>A0A443RNV8_9ACAR</name>
<dbReference type="SUPFAM" id="SSF53067">
    <property type="entry name" value="Actin-like ATPase domain"/>
    <property type="match status" value="1"/>
</dbReference>
<evidence type="ECO:0000259" key="3">
    <source>
        <dbReference type="Pfam" id="PF02782"/>
    </source>
</evidence>
<sequence length="114" mass="12739">MNLSKLNTILVCGGLAKNEIYIQTHADVLNCEVITMRGGDADMMLIGCALLARQAALRSDLSVQHLQNISMPDLQMQSFNPNSAFFSYHEAKYQCYKKLMDTAQEVEKLMSASF</sequence>
<dbReference type="InterPro" id="IPR043129">
    <property type="entry name" value="ATPase_NBD"/>
</dbReference>
<organism evidence="4 5">
    <name type="scientific">Dinothrombium tinctorium</name>
    <dbReference type="NCBI Taxonomy" id="1965070"/>
    <lineage>
        <taxon>Eukaryota</taxon>
        <taxon>Metazoa</taxon>
        <taxon>Ecdysozoa</taxon>
        <taxon>Arthropoda</taxon>
        <taxon>Chelicerata</taxon>
        <taxon>Arachnida</taxon>
        <taxon>Acari</taxon>
        <taxon>Acariformes</taxon>
        <taxon>Trombidiformes</taxon>
        <taxon>Prostigmata</taxon>
        <taxon>Anystina</taxon>
        <taxon>Parasitengona</taxon>
        <taxon>Trombidioidea</taxon>
        <taxon>Trombidiidae</taxon>
        <taxon>Dinothrombium</taxon>
    </lineage>
</organism>
<dbReference type="Proteomes" id="UP000285301">
    <property type="component" value="Unassembled WGS sequence"/>
</dbReference>
<dbReference type="Gene3D" id="3.30.420.40">
    <property type="match status" value="1"/>
</dbReference>
<dbReference type="GO" id="GO:0019321">
    <property type="term" value="P:pentose metabolic process"/>
    <property type="evidence" value="ECO:0007669"/>
    <property type="project" value="TreeGrafter"/>
</dbReference>
<dbReference type="GO" id="GO:0019150">
    <property type="term" value="F:D-ribulokinase activity"/>
    <property type="evidence" value="ECO:0007669"/>
    <property type="project" value="TreeGrafter"/>
</dbReference>
<dbReference type="OrthoDB" id="203824at2759"/>
<evidence type="ECO:0000313" key="4">
    <source>
        <dbReference type="EMBL" id="RWS16942.1"/>
    </source>
</evidence>
<dbReference type="GO" id="GO:0005737">
    <property type="term" value="C:cytoplasm"/>
    <property type="evidence" value="ECO:0007669"/>
    <property type="project" value="TreeGrafter"/>
</dbReference>
<feature type="domain" description="Carbohydrate kinase FGGY C-terminal" evidence="3">
    <location>
        <begin position="5"/>
        <end position="53"/>
    </location>
</feature>
<dbReference type="PANTHER" id="PTHR43435:SF4">
    <property type="entry name" value="FGGY CARBOHYDRATE KINASE DOMAIN-CONTAINING PROTEIN"/>
    <property type="match status" value="1"/>
</dbReference>
<proteinExistence type="predicted"/>
<protein>
    <submittedName>
        <fullName evidence="4">FGGY carbohydrate kinase domain-containing protein-like protein</fullName>
    </submittedName>
</protein>
<accession>A0A443RNV8</accession>
<reference evidence="4 5" key="1">
    <citation type="journal article" date="2018" name="Gigascience">
        <title>Genomes of trombidid mites reveal novel predicted allergens and laterally-transferred genes associated with secondary metabolism.</title>
        <authorList>
            <person name="Dong X."/>
            <person name="Chaisiri K."/>
            <person name="Xia D."/>
            <person name="Armstrong S.D."/>
            <person name="Fang Y."/>
            <person name="Donnelly M.J."/>
            <person name="Kadowaki T."/>
            <person name="McGarry J.W."/>
            <person name="Darby A.C."/>
            <person name="Makepeace B.L."/>
        </authorList>
    </citation>
    <scope>NUCLEOTIDE SEQUENCE [LARGE SCALE GENOMIC DNA]</scope>
    <source>
        <strain evidence="4">UoL-WK</strain>
    </source>
</reference>
<evidence type="ECO:0000256" key="2">
    <source>
        <dbReference type="ARBA" id="ARBA00022777"/>
    </source>
</evidence>
<evidence type="ECO:0000256" key="1">
    <source>
        <dbReference type="ARBA" id="ARBA00022679"/>
    </source>
</evidence>